<evidence type="ECO:0000256" key="1">
    <source>
        <dbReference type="ARBA" id="ARBA00022679"/>
    </source>
</evidence>
<dbReference type="Pfam" id="PF02518">
    <property type="entry name" value="HATPase_c"/>
    <property type="match status" value="1"/>
</dbReference>
<dbReference type="RefSeq" id="WP_164654420.1">
    <property type="nucleotide sequence ID" value="NZ_JAAIJR010000051.1"/>
</dbReference>
<dbReference type="InterPro" id="IPR050482">
    <property type="entry name" value="Sensor_HK_TwoCompSys"/>
</dbReference>
<dbReference type="CDD" id="cd16917">
    <property type="entry name" value="HATPase_UhpB-NarQ-NarX-like"/>
    <property type="match status" value="1"/>
</dbReference>
<comment type="caution">
    <text evidence="8">The sequence shown here is derived from an EMBL/GenBank/DDBJ whole genome shotgun (WGS) entry which is preliminary data.</text>
</comment>
<evidence type="ECO:0000313" key="9">
    <source>
        <dbReference type="Proteomes" id="UP000471640"/>
    </source>
</evidence>
<organism evidence="8 9">
    <name type="scientific">Thiorhodococcus mannitoliphagus</name>
    <dbReference type="NCBI Taxonomy" id="329406"/>
    <lineage>
        <taxon>Bacteria</taxon>
        <taxon>Pseudomonadati</taxon>
        <taxon>Pseudomonadota</taxon>
        <taxon>Gammaproteobacteria</taxon>
        <taxon>Chromatiales</taxon>
        <taxon>Chromatiaceae</taxon>
        <taxon>Thiorhodococcus</taxon>
    </lineage>
</organism>
<name>A0A6P1DT77_9GAMM</name>
<keyword evidence="4" id="KW-0597">Phosphoprotein</keyword>
<dbReference type="Pfam" id="PF00072">
    <property type="entry name" value="Response_reg"/>
    <property type="match status" value="1"/>
</dbReference>
<dbReference type="SUPFAM" id="SSF55874">
    <property type="entry name" value="ATPase domain of HSP90 chaperone/DNA topoisomerase II/histidine kinase"/>
    <property type="match status" value="1"/>
</dbReference>
<dbReference type="GO" id="GO:0016020">
    <property type="term" value="C:membrane"/>
    <property type="evidence" value="ECO:0007669"/>
    <property type="project" value="InterPro"/>
</dbReference>
<dbReference type="PANTHER" id="PTHR24421">
    <property type="entry name" value="NITRATE/NITRITE SENSOR PROTEIN NARX-RELATED"/>
    <property type="match status" value="1"/>
</dbReference>
<evidence type="ECO:0000256" key="4">
    <source>
        <dbReference type="PROSITE-ProRule" id="PRU00169"/>
    </source>
</evidence>
<dbReference type="InterPro" id="IPR003594">
    <property type="entry name" value="HATPase_dom"/>
</dbReference>
<evidence type="ECO:0000256" key="3">
    <source>
        <dbReference type="ARBA" id="ARBA00023012"/>
    </source>
</evidence>
<evidence type="ECO:0000313" key="8">
    <source>
        <dbReference type="EMBL" id="NEX21318.1"/>
    </source>
</evidence>
<proteinExistence type="predicted"/>
<sequence length="379" mass="42281">MDRSSENILIVDDEPENIRLLGQLLAARGYQIHVAESGEQALTAFETLSREVRLDLILLDVLMPNGLDGIETCRRLKQQDSTRTLPVIFLTAKEDHATIVRAFEAGGADYVLKPFETDVLLARVRAHLTLGRLSHDLESALDERSRQLRVANRELRRANDRLRRLAMEVSLIEEREKRRLAGELHDSPMQKLNLAQMQIASAARCRDSESDRLLEVGQELMREALQELRTLQFELSPPVLYQGGLGAALGWFARYKTKRFGVELHYVESPTLPAIETDLAVVLFQSARELVYNLIKHSGASRGRIELGGDLESICVSVDDDGRGFAPVALDGLTSGEGGYGLFGVRERLSLWGGELDIETKAQGARVTIRVPSTMRTGR</sequence>
<dbReference type="PANTHER" id="PTHR24421:SF58">
    <property type="entry name" value="SIGNAL TRANSDUCTION HISTIDINE-PROTEIN KINASE_PHOSPHATASE UHPB"/>
    <property type="match status" value="1"/>
</dbReference>
<dbReference type="GO" id="GO:0000155">
    <property type="term" value="F:phosphorelay sensor kinase activity"/>
    <property type="evidence" value="ECO:0007669"/>
    <property type="project" value="InterPro"/>
</dbReference>
<dbReference type="Gene3D" id="3.30.565.10">
    <property type="entry name" value="Histidine kinase-like ATPase, C-terminal domain"/>
    <property type="match status" value="1"/>
</dbReference>
<keyword evidence="5" id="KW-0175">Coiled coil</keyword>
<dbReference type="GO" id="GO:0046983">
    <property type="term" value="F:protein dimerization activity"/>
    <property type="evidence" value="ECO:0007669"/>
    <property type="project" value="InterPro"/>
</dbReference>
<keyword evidence="3" id="KW-0902">Two-component regulatory system</keyword>
<reference evidence="8 9" key="2">
    <citation type="submission" date="2020-02" db="EMBL/GenBank/DDBJ databases">
        <title>Genome sequences of Thiorhodococcus mannitoliphagus and Thiorhodococcus minor, purple sulfur photosynthetic bacteria in the gammaproteobacterial family, Chromatiaceae.</title>
        <authorList>
            <person name="Aviles F.A."/>
            <person name="Meyer T.E."/>
            <person name="Kyndt J.A."/>
        </authorList>
    </citation>
    <scope>NUCLEOTIDE SEQUENCE [LARGE SCALE GENOMIC DNA]</scope>
    <source>
        <strain evidence="8 9">DSM 18266</strain>
    </source>
</reference>
<keyword evidence="2" id="KW-0418">Kinase</keyword>
<feature type="domain" description="Response regulatory" evidence="7">
    <location>
        <begin position="7"/>
        <end position="128"/>
    </location>
</feature>
<keyword evidence="1" id="KW-0808">Transferase</keyword>
<dbReference type="InterPro" id="IPR005467">
    <property type="entry name" value="His_kinase_dom"/>
</dbReference>
<dbReference type="Proteomes" id="UP000471640">
    <property type="component" value="Unassembled WGS sequence"/>
</dbReference>
<evidence type="ECO:0000256" key="5">
    <source>
        <dbReference type="SAM" id="Coils"/>
    </source>
</evidence>
<dbReference type="AlphaFoldDB" id="A0A6P1DT77"/>
<dbReference type="SMART" id="SM00387">
    <property type="entry name" value="HATPase_c"/>
    <property type="match status" value="1"/>
</dbReference>
<dbReference type="SUPFAM" id="SSF52172">
    <property type="entry name" value="CheY-like"/>
    <property type="match status" value="1"/>
</dbReference>
<gene>
    <name evidence="8" type="ORF">G3480_13515</name>
</gene>
<protein>
    <submittedName>
        <fullName evidence="8">Response regulator</fullName>
    </submittedName>
</protein>
<feature type="coiled-coil region" evidence="5">
    <location>
        <begin position="141"/>
        <end position="175"/>
    </location>
</feature>
<dbReference type="EMBL" id="JAAIJR010000051">
    <property type="protein sequence ID" value="NEX21318.1"/>
    <property type="molecule type" value="Genomic_DNA"/>
</dbReference>
<dbReference type="Gene3D" id="1.20.5.1930">
    <property type="match status" value="1"/>
</dbReference>
<dbReference type="InterPro" id="IPR036890">
    <property type="entry name" value="HATPase_C_sf"/>
</dbReference>
<evidence type="ECO:0000259" key="6">
    <source>
        <dbReference type="PROSITE" id="PS50109"/>
    </source>
</evidence>
<dbReference type="InterPro" id="IPR011712">
    <property type="entry name" value="Sig_transdc_His_kin_sub3_dim/P"/>
</dbReference>
<feature type="modified residue" description="4-aspartylphosphate" evidence="4">
    <location>
        <position position="60"/>
    </location>
</feature>
<dbReference type="SMART" id="SM00448">
    <property type="entry name" value="REC"/>
    <property type="match status" value="1"/>
</dbReference>
<dbReference type="PROSITE" id="PS50109">
    <property type="entry name" value="HIS_KIN"/>
    <property type="match status" value="1"/>
</dbReference>
<dbReference type="InterPro" id="IPR011006">
    <property type="entry name" value="CheY-like_superfamily"/>
</dbReference>
<dbReference type="InterPro" id="IPR001789">
    <property type="entry name" value="Sig_transdc_resp-reg_receiver"/>
</dbReference>
<dbReference type="Pfam" id="PF07730">
    <property type="entry name" value="HisKA_3"/>
    <property type="match status" value="1"/>
</dbReference>
<dbReference type="Gene3D" id="3.40.50.2300">
    <property type="match status" value="1"/>
</dbReference>
<evidence type="ECO:0000259" key="7">
    <source>
        <dbReference type="PROSITE" id="PS50110"/>
    </source>
</evidence>
<feature type="domain" description="Histidine kinase" evidence="6">
    <location>
        <begin position="283"/>
        <end position="375"/>
    </location>
</feature>
<accession>A0A6P1DT77</accession>
<dbReference type="PROSITE" id="PS50110">
    <property type="entry name" value="RESPONSE_REGULATORY"/>
    <property type="match status" value="1"/>
</dbReference>
<keyword evidence="9" id="KW-1185">Reference proteome</keyword>
<evidence type="ECO:0000256" key="2">
    <source>
        <dbReference type="ARBA" id="ARBA00022777"/>
    </source>
</evidence>
<reference evidence="9" key="1">
    <citation type="journal article" date="2020" name="Microbiol. Resour. Announc.">
        <title>Draft Genome Sequences of Thiorhodococcus mannitoliphagus and Thiorhodococcus minor, Purple Sulfur Photosynthetic Bacteria in the Gammaproteobacterial Family Chromatiaceae.</title>
        <authorList>
            <person name="Aviles F.A."/>
            <person name="Meyer T.E."/>
            <person name="Kyndt J.A."/>
        </authorList>
    </citation>
    <scope>NUCLEOTIDE SEQUENCE [LARGE SCALE GENOMIC DNA]</scope>
    <source>
        <strain evidence="9">DSM 18266</strain>
    </source>
</reference>